<reference evidence="1 2" key="1">
    <citation type="submission" date="2015-10" db="EMBL/GenBank/DDBJ databases">
        <title>Draft genome sequence of Streptomyces curacoi DSM 40107, type strain for the species Streptomyces curacoi.</title>
        <authorList>
            <person name="Ruckert C."/>
            <person name="Winkler A."/>
            <person name="Kalinowski J."/>
            <person name="Kampfer P."/>
            <person name="Glaeser S."/>
        </authorList>
    </citation>
    <scope>NUCLEOTIDE SEQUENCE [LARGE SCALE GENOMIC DNA]</scope>
    <source>
        <strain evidence="1 2">DSM 40107</strain>
    </source>
</reference>
<name>A0A117PHN9_9ACTN</name>
<proteinExistence type="predicted"/>
<protein>
    <submittedName>
        <fullName evidence="1">Uncharacterized protein</fullName>
    </submittedName>
</protein>
<evidence type="ECO:0000313" key="1">
    <source>
        <dbReference type="EMBL" id="KUM79798.1"/>
    </source>
</evidence>
<dbReference type="AlphaFoldDB" id="A0A117PHN9"/>
<accession>A0A117PHN9</accession>
<keyword evidence="2" id="KW-1185">Reference proteome</keyword>
<comment type="caution">
    <text evidence="1">The sequence shown here is derived from an EMBL/GenBank/DDBJ whole genome shotgun (WGS) entry which is preliminary data.</text>
</comment>
<gene>
    <name evidence="1" type="ORF">AQI70_06290</name>
</gene>
<evidence type="ECO:0000313" key="2">
    <source>
        <dbReference type="Proteomes" id="UP000054024"/>
    </source>
</evidence>
<sequence length="69" mass="7126">MLATSYAGAGVSFPAEPFSGEDFALYLDPVPGTYTFLGVRAMAGWIAERADGRARGSGRTPISNPDASG</sequence>
<dbReference type="Proteomes" id="UP000054024">
    <property type="component" value="Unassembled WGS sequence"/>
</dbReference>
<organism evidence="1 2">
    <name type="scientific">Streptomyces curacoi</name>
    <dbReference type="NCBI Taxonomy" id="146536"/>
    <lineage>
        <taxon>Bacteria</taxon>
        <taxon>Bacillati</taxon>
        <taxon>Actinomycetota</taxon>
        <taxon>Actinomycetes</taxon>
        <taxon>Kitasatosporales</taxon>
        <taxon>Streptomycetaceae</taxon>
        <taxon>Streptomyces</taxon>
    </lineage>
</organism>
<dbReference type="EMBL" id="LMWJ01000004">
    <property type="protein sequence ID" value="KUM79798.1"/>
    <property type="molecule type" value="Genomic_DNA"/>
</dbReference>